<organism evidence="10 11">
    <name type="scientific">Alkalicoccus saliphilus</name>
    <dbReference type="NCBI Taxonomy" id="200989"/>
    <lineage>
        <taxon>Bacteria</taxon>
        <taxon>Bacillati</taxon>
        <taxon>Bacillota</taxon>
        <taxon>Bacilli</taxon>
        <taxon>Bacillales</taxon>
        <taxon>Bacillaceae</taxon>
        <taxon>Alkalicoccus</taxon>
    </lineage>
</organism>
<dbReference type="GO" id="GO:0005524">
    <property type="term" value="F:ATP binding"/>
    <property type="evidence" value="ECO:0007669"/>
    <property type="project" value="UniProtKB-KW"/>
</dbReference>
<dbReference type="AlphaFoldDB" id="A0A2T4U766"/>
<dbReference type="GO" id="GO:0043190">
    <property type="term" value="C:ATP-binding cassette (ABC) transporter complex"/>
    <property type="evidence" value="ECO:0007669"/>
    <property type="project" value="TreeGrafter"/>
</dbReference>
<evidence type="ECO:0000256" key="5">
    <source>
        <dbReference type="ARBA" id="ARBA00022741"/>
    </source>
</evidence>
<evidence type="ECO:0000256" key="8">
    <source>
        <dbReference type="ARBA" id="ARBA00023136"/>
    </source>
</evidence>
<dbReference type="InterPro" id="IPR015856">
    <property type="entry name" value="ABC_transpr_CbiO/EcfA_su"/>
</dbReference>
<keyword evidence="8" id="KW-0472">Membrane</keyword>
<evidence type="ECO:0000256" key="2">
    <source>
        <dbReference type="ARBA" id="ARBA00005417"/>
    </source>
</evidence>
<dbReference type="GO" id="GO:0042626">
    <property type="term" value="F:ATPase-coupled transmembrane transporter activity"/>
    <property type="evidence" value="ECO:0007669"/>
    <property type="project" value="TreeGrafter"/>
</dbReference>
<comment type="subcellular location">
    <subcellularLocation>
        <location evidence="1">Cell membrane</location>
        <topology evidence="1">Peripheral membrane protein</topology>
    </subcellularLocation>
</comment>
<evidence type="ECO:0000313" key="11">
    <source>
        <dbReference type="Proteomes" id="UP000240509"/>
    </source>
</evidence>
<accession>A0A2T4U766</accession>
<reference evidence="10 11" key="1">
    <citation type="submission" date="2018-03" db="EMBL/GenBank/DDBJ databases">
        <title>Alkalicoccus saliphilus sp. nov., isolated from a mineral pool.</title>
        <authorList>
            <person name="Zhao B."/>
        </authorList>
    </citation>
    <scope>NUCLEOTIDE SEQUENCE [LARGE SCALE GENOMIC DNA]</scope>
    <source>
        <strain evidence="10 11">6AG</strain>
    </source>
</reference>
<dbReference type="InterPro" id="IPR003439">
    <property type="entry name" value="ABC_transporter-like_ATP-bd"/>
</dbReference>
<keyword evidence="5" id="KW-0547">Nucleotide-binding</keyword>
<evidence type="ECO:0000256" key="3">
    <source>
        <dbReference type="ARBA" id="ARBA00022448"/>
    </source>
</evidence>
<evidence type="ECO:0000256" key="6">
    <source>
        <dbReference type="ARBA" id="ARBA00022840"/>
    </source>
</evidence>
<name>A0A2T4U766_9BACI</name>
<keyword evidence="4" id="KW-1003">Cell membrane</keyword>
<dbReference type="EMBL" id="PZJJ01000009">
    <property type="protein sequence ID" value="PTL39246.1"/>
    <property type="molecule type" value="Genomic_DNA"/>
</dbReference>
<comment type="similarity">
    <text evidence="2">Belongs to the ABC transporter superfamily.</text>
</comment>
<dbReference type="SUPFAM" id="SSF52540">
    <property type="entry name" value="P-loop containing nucleoside triphosphate hydrolases"/>
    <property type="match status" value="2"/>
</dbReference>
<evidence type="ECO:0000256" key="4">
    <source>
        <dbReference type="ARBA" id="ARBA00022475"/>
    </source>
</evidence>
<dbReference type="SMART" id="SM00382">
    <property type="entry name" value="AAA"/>
    <property type="match status" value="2"/>
</dbReference>
<dbReference type="InterPro" id="IPR050095">
    <property type="entry name" value="ECF_ABC_transporter_ATP-bd"/>
</dbReference>
<protein>
    <submittedName>
        <fullName evidence="10">ABC transporter ATP-binding protein</fullName>
    </submittedName>
</protein>
<gene>
    <name evidence="10" type="ORF">C6Y45_07410</name>
</gene>
<keyword evidence="3" id="KW-0813">Transport</keyword>
<dbReference type="PANTHER" id="PTHR43553:SF19">
    <property type="entry name" value="HMP_THIAMINE IMPORT ATP-BINDING PROTEIN YKOD-RELATED"/>
    <property type="match status" value="1"/>
</dbReference>
<dbReference type="InterPro" id="IPR017871">
    <property type="entry name" value="ABC_transporter-like_CS"/>
</dbReference>
<proteinExistence type="inferred from homology"/>
<dbReference type="NCBIfam" id="NF010167">
    <property type="entry name" value="PRK13648.1"/>
    <property type="match status" value="2"/>
</dbReference>
<evidence type="ECO:0000313" key="10">
    <source>
        <dbReference type="EMBL" id="PTL39246.1"/>
    </source>
</evidence>
<keyword evidence="11" id="KW-1185">Reference proteome</keyword>
<dbReference type="GO" id="GO:0016887">
    <property type="term" value="F:ATP hydrolysis activity"/>
    <property type="evidence" value="ECO:0007669"/>
    <property type="project" value="InterPro"/>
</dbReference>
<dbReference type="Gene3D" id="3.40.50.300">
    <property type="entry name" value="P-loop containing nucleotide triphosphate hydrolases"/>
    <property type="match status" value="2"/>
</dbReference>
<dbReference type="Pfam" id="PF00005">
    <property type="entry name" value="ABC_tran"/>
    <property type="match status" value="2"/>
</dbReference>
<dbReference type="PROSITE" id="PS50893">
    <property type="entry name" value="ABC_TRANSPORTER_2"/>
    <property type="match status" value="2"/>
</dbReference>
<feature type="domain" description="ABC transporter" evidence="9">
    <location>
        <begin position="274"/>
        <end position="504"/>
    </location>
</feature>
<comment type="caution">
    <text evidence="10">The sequence shown here is derived from an EMBL/GenBank/DDBJ whole genome shotgun (WGS) entry which is preliminary data.</text>
</comment>
<sequence>MCVKHLNTPLVEAEKFSFGYEEDMLLKDLQFALEKEEFILVAGASGSGKSTLALCLNGLYPEAVEGTKKGAVRIHGRKTEDYEKGELSQRIGVVFQDPESQFCMMKVEDELAFVLENQKVPSEEMEQKIDRVLLETGLSEQKHRLIHELSGGQKQKIALASVLLMEPDLLILDEPTANLDPVSSLEFAELAAAVQRERRCAVMVIEHQPDDWMPFIKRVLLLGKDGRMKADGSPDQIYLQQKDLLIQEGVYLPQTFRRPESPLLLPESREEEIIRVENLSYSRKDRTILTDVNFSMRAGEFAAVTGENGTGKSTLLQLMARLLEPESGKVLFAGKNINDWEEGELRKRSGYVFQNPEHQFITDTVFEELAFGPELNGKRDAEAHVHRLLKTFHLTEQREASPFSLSGGQKRRLSVATMLEETPDILFFDEPTFGQDARTTEELMKIVLELRRKGTAIVFVTHDMDLVDKYCEKVLVLTEGTAVFNGKPETLWTEDELLARARLRLPHRIREREVYRVVD</sequence>
<evidence type="ECO:0000256" key="7">
    <source>
        <dbReference type="ARBA" id="ARBA00022967"/>
    </source>
</evidence>
<dbReference type="PANTHER" id="PTHR43553">
    <property type="entry name" value="HEAVY METAL TRANSPORTER"/>
    <property type="match status" value="1"/>
</dbReference>
<dbReference type="InterPro" id="IPR027417">
    <property type="entry name" value="P-loop_NTPase"/>
</dbReference>
<dbReference type="CDD" id="cd03225">
    <property type="entry name" value="ABC_cobalt_CbiO_domain1"/>
    <property type="match status" value="2"/>
</dbReference>
<dbReference type="PROSITE" id="PS00211">
    <property type="entry name" value="ABC_TRANSPORTER_1"/>
    <property type="match status" value="2"/>
</dbReference>
<evidence type="ECO:0000256" key="1">
    <source>
        <dbReference type="ARBA" id="ARBA00004202"/>
    </source>
</evidence>
<dbReference type="InterPro" id="IPR003593">
    <property type="entry name" value="AAA+_ATPase"/>
</dbReference>
<keyword evidence="7" id="KW-1278">Translocase</keyword>
<dbReference type="Proteomes" id="UP000240509">
    <property type="component" value="Unassembled WGS sequence"/>
</dbReference>
<dbReference type="OrthoDB" id="501320at2"/>
<feature type="domain" description="ABC transporter" evidence="9">
    <location>
        <begin position="11"/>
        <end position="250"/>
    </location>
</feature>
<evidence type="ECO:0000259" key="9">
    <source>
        <dbReference type="PROSITE" id="PS50893"/>
    </source>
</evidence>
<keyword evidence="6 10" id="KW-0067">ATP-binding</keyword>